<evidence type="ECO:0000313" key="2">
    <source>
        <dbReference type="EMBL" id="KKK65184.1"/>
    </source>
</evidence>
<dbReference type="AlphaFoldDB" id="A0A0F8ZFB8"/>
<proteinExistence type="predicted"/>
<evidence type="ECO:0000256" key="1">
    <source>
        <dbReference type="SAM" id="Phobius"/>
    </source>
</evidence>
<keyword evidence="1" id="KW-0472">Membrane</keyword>
<protein>
    <submittedName>
        <fullName evidence="2">Uncharacterized protein</fullName>
    </submittedName>
</protein>
<sequence>VVLIRFGKIFEPAVIAGLTAVTGNINDLSASIERLVGISSKVLGFTGSLLKGFVRLKTGVLVVIEVFKILKQEVIIAFDAILLTLEAFLVIFATAIPKVLLFVIDKVQSVFIKGFSFAFEQVLDGLALLLDKFNFGGIFDAAIDQSLLIGDPQIALDFGYSLIKTAQLRGVQLMRLLYTLEEKWDSFQTDDTVEDAVFKGMGVSQRKFSDYTRVYRYILKDHPELVGKPIGGLLEIIAAARDGDFSDEDWADLALAHDKAAMIAIRQNARGLFGQGFTRVTISWDRDGFVWAHKEDEEPEALGQLNHKPATEHGKVAIDRLMDERVYKR</sequence>
<dbReference type="EMBL" id="LAZR01060680">
    <property type="protein sequence ID" value="KKK65184.1"/>
    <property type="molecule type" value="Genomic_DNA"/>
</dbReference>
<feature type="transmembrane region" description="Helical" evidence="1">
    <location>
        <begin position="74"/>
        <end position="96"/>
    </location>
</feature>
<feature type="non-terminal residue" evidence="2">
    <location>
        <position position="1"/>
    </location>
</feature>
<reference evidence="2" key="1">
    <citation type="journal article" date="2015" name="Nature">
        <title>Complex archaea that bridge the gap between prokaryotes and eukaryotes.</title>
        <authorList>
            <person name="Spang A."/>
            <person name="Saw J.H."/>
            <person name="Jorgensen S.L."/>
            <person name="Zaremba-Niedzwiedzka K."/>
            <person name="Martijn J."/>
            <person name="Lind A.E."/>
            <person name="van Eijk R."/>
            <person name="Schleper C."/>
            <person name="Guy L."/>
            <person name="Ettema T.J."/>
        </authorList>
    </citation>
    <scope>NUCLEOTIDE SEQUENCE</scope>
</reference>
<organism evidence="2">
    <name type="scientific">marine sediment metagenome</name>
    <dbReference type="NCBI Taxonomy" id="412755"/>
    <lineage>
        <taxon>unclassified sequences</taxon>
        <taxon>metagenomes</taxon>
        <taxon>ecological metagenomes</taxon>
    </lineage>
</organism>
<name>A0A0F8ZFB8_9ZZZZ</name>
<gene>
    <name evidence="2" type="ORF">LCGC14_2976720</name>
</gene>
<keyword evidence="1" id="KW-0812">Transmembrane</keyword>
<keyword evidence="1" id="KW-1133">Transmembrane helix</keyword>
<accession>A0A0F8ZFB8</accession>
<comment type="caution">
    <text evidence="2">The sequence shown here is derived from an EMBL/GenBank/DDBJ whole genome shotgun (WGS) entry which is preliminary data.</text>
</comment>